<keyword evidence="4 6" id="KW-0067">ATP-binding</keyword>
<dbReference type="STRING" id="657014.SAMN04488092_107114"/>
<dbReference type="InterPro" id="IPR027417">
    <property type="entry name" value="P-loop_NTPase"/>
</dbReference>
<dbReference type="CDD" id="cd03225">
    <property type="entry name" value="ABC_cobalt_CbiO_domain1"/>
    <property type="match status" value="1"/>
</dbReference>
<dbReference type="EMBL" id="FOEP01000007">
    <property type="protein sequence ID" value="SEQ47483.1"/>
    <property type="molecule type" value="Genomic_DNA"/>
</dbReference>
<dbReference type="PANTHER" id="PTHR43553">
    <property type="entry name" value="HEAVY METAL TRANSPORTER"/>
    <property type="match status" value="1"/>
</dbReference>
<evidence type="ECO:0000256" key="3">
    <source>
        <dbReference type="ARBA" id="ARBA00022741"/>
    </source>
</evidence>
<dbReference type="AlphaFoldDB" id="A0A1H9GBT0"/>
<dbReference type="GO" id="GO:0042626">
    <property type="term" value="F:ATPase-coupled transmembrane transporter activity"/>
    <property type="evidence" value="ECO:0007669"/>
    <property type="project" value="TreeGrafter"/>
</dbReference>
<dbReference type="InterPro" id="IPR015856">
    <property type="entry name" value="ABC_transpr_CbiO/EcfA_su"/>
</dbReference>
<keyword evidence="2" id="KW-0813">Transport</keyword>
<dbReference type="Pfam" id="PF00005">
    <property type="entry name" value="ABC_tran"/>
    <property type="match status" value="1"/>
</dbReference>
<protein>
    <submittedName>
        <fullName evidence="6">Biotin transport system ATP-binding protein</fullName>
    </submittedName>
</protein>
<evidence type="ECO:0000313" key="6">
    <source>
        <dbReference type="EMBL" id="SEQ47483.1"/>
    </source>
</evidence>
<evidence type="ECO:0000259" key="5">
    <source>
        <dbReference type="PROSITE" id="PS50893"/>
    </source>
</evidence>
<reference evidence="6 7" key="1">
    <citation type="submission" date="2016-10" db="EMBL/GenBank/DDBJ databases">
        <authorList>
            <person name="de Groot N.N."/>
        </authorList>
    </citation>
    <scope>NUCLEOTIDE SEQUENCE [LARGE SCALE GENOMIC DNA]</scope>
    <source>
        <strain evidence="6 7">DSM 22007</strain>
    </source>
</reference>
<accession>A0A1H9GBT0</accession>
<dbReference type="SUPFAM" id="SSF52540">
    <property type="entry name" value="P-loop containing nucleoside triphosphate hydrolases"/>
    <property type="match status" value="1"/>
</dbReference>
<dbReference type="GO" id="GO:0016887">
    <property type="term" value="F:ATP hydrolysis activity"/>
    <property type="evidence" value="ECO:0007669"/>
    <property type="project" value="InterPro"/>
</dbReference>
<dbReference type="PROSITE" id="PS50893">
    <property type="entry name" value="ABC_TRANSPORTER_2"/>
    <property type="match status" value="1"/>
</dbReference>
<dbReference type="OrthoDB" id="9782163at2"/>
<dbReference type="InterPro" id="IPR003439">
    <property type="entry name" value="ABC_transporter-like_ATP-bd"/>
</dbReference>
<proteinExistence type="inferred from homology"/>
<dbReference type="Gene3D" id="3.40.50.300">
    <property type="entry name" value="P-loop containing nucleotide triphosphate hydrolases"/>
    <property type="match status" value="1"/>
</dbReference>
<organism evidence="6 7">
    <name type="scientific">Thalassovita taeanensis</name>
    <dbReference type="NCBI Taxonomy" id="657014"/>
    <lineage>
        <taxon>Bacteria</taxon>
        <taxon>Pseudomonadati</taxon>
        <taxon>Pseudomonadota</taxon>
        <taxon>Alphaproteobacteria</taxon>
        <taxon>Rhodobacterales</taxon>
        <taxon>Roseobacteraceae</taxon>
        <taxon>Thalassovita</taxon>
    </lineage>
</organism>
<keyword evidence="7" id="KW-1185">Reference proteome</keyword>
<comment type="similarity">
    <text evidence="1">Belongs to the ABC transporter superfamily.</text>
</comment>
<evidence type="ECO:0000256" key="4">
    <source>
        <dbReference type="ARBA" id="ARBA00022840"/>
    </source>
</evidence>
<evidence type="ECO:0000313" key="7">
    <source>
        <dbReference type="Proteomes" id="UP000198634"/>
    </source>
</evidence>
<dbReference type="Proteomes" id="UP000198634">
    <property type="component" value="Unassembled WGS sequence"/>
</dbReference>
<dbReference type="InterPro" id="IPR003593">
    <property type="entry name" value="AAA+_ATPase"/>
</dbReference>
<feature type="domain" description="ABC transporter" evidence="5">
    <location>
        <begin position="19"/>
        <end position="245"/>
    </location>
</feature>
<sequence>MQSPREFSIQEYGPTACSVVLNDVAYARDGRAVFSGLSLELTQSRVGIVGRNGSGKSQLARLIAGLAAPDAGVLRVGGADVARDRKAALGLVGILFQNPDHQIIFPTVGEELCFGLTAQGANRPHARQRAQAMLDQFERSDWFDRSVHGLSQGQRHLVCLMSVLVMAPKVIVLDEPFAGLDLATTVRLGRYLDGLEQRLIHISHDLPALTEYDRVIWLERGTVQMDGPPQQVLPAYEAEMREQGGRNDFTDL</sequence>
<keyword evidence="3" id="KW-0547">Nucleotide-binding</keyword>
<dbReference type="InterPro" id="IPR050095">
    <property type="entry name" value="ECF_ABC_transporter_ATP-bd"/>
</dbReference>
<dbReference type="GO" id="GO:0005524">
    <property type="term" value="F:ATP binding"/>
    <property type="evidence" value="ECO:0007669"/>
    <property type="project" value="UniProtKB-KW"/>
</dbReference>
<dbReference type="PANTHER" id="PTHR43553:SF24">
    <property type="entry name" value="ENERGY-COUPLING FACTOR TRANSPORTER ATP-BINDING PROTEIN ECFA1"/>
    <property type="match status" value="1"/>
</dbReference>
<dbReference type="RefSeq" id="WP_090270099.1">
    <property type="nucleotide sequence ID" value="NZ_FOEP01000007.1"/>
</dbReference>
<name>A0A1H9GBT0_9RHOB</name>
<gene>
    <name evidence="6" type="ORF">SAMN04488092_107114</name>
</gene>
<evidence type="ECO:0000256" key="1">
    <source>
        <dbReference type="ARBA" id="ARBA00005417"/>
    </source>
</evidence>
<dbReference type="SMART" id="SM00382">
    <property type="entry name" value="AAA"/>
    <property type="match status" value="1"/>
</dbReference>
<evidence type="ECO:0000256" key="2">
    <source>
        <dbReference type="ARBA" id="ARBA00022448"/>
    </source>
</evidence>
<dbReference type="GO" id="GO:0043190">
    <property type="term" value="C:ATP-binding cassette (ABC) transporter complex"/>
    <property type="evidence" value="ECO:0007669"/>
    <property type="project" value="TreeGrafter"/>
</dbReference>